<dbReference type="EMBL" id="JARKIF010000003">
    <property type="protein sequence ID" value="KAJ7644989.1"/>
    <property type="molecule type" value="Genomic_DNA"/>
</dbReference>
<name>A0AAD7FY01_9AGAR</name>
<organism evidence="1 2">
    <name type="scientific">Roridomyces roridus</name>
    <dbReference type="NCBI Taxonomy" id="1738132"/>
    <lineage>
        <taxon>Eukaryota</taxon>
        <taxon>Fungi</taxon>
        <taxon>Dikarya</taxon>
        <taxon>Basidiomycota</taxon>
        <taxon>Agaricomycotina</taxon>
        <taxon>Agaricomycetes</taxon>
        <taxon>Agaricomycetidae</taxon>
        <taxon>Agaricales</taxon>
        <taxon>Marasmiineae</taxon>
        <taxon>Mycenaceae</taxon>
        <taxon>Roridomyces</taxon>
    </lineage>
</organism>
<reference evidence="1" key="1">
    <citation type="submission" date="2023-03" db="EMBL/GenBank/DDBJ databases">
        <title>Massive genome expansion in bonnet fungi (Mycena s.s.) driven by repeated elements and novel gene families across ecological guilds.</title>
        <authorList>
            <consortium name="Lawrence Berkeley National Laboratory"/>
            <person name="Harder C.B."/>
            <person name="Miyauchi S."/>
            <person name="Viragh M."/>
            <person name="Kuo A."/>
            <person name="Thoen E."/>
            <person name="Andreopoulos B."/>
            <person name="Lu D."/>
            <person name="Skrede I."/>
            <person name="Drula E."/>
            <person name="Henrissat B."/>
            <person name="Morin E."/>
            <person name="Kohler A."/>
            <person name="Barry K."/>
            <person name="LaButti K."/>
            <person name="Morin E."/>
            <person name="Salamov A."/>
            <person name="Lipzen A."/>
            <person name="Mereny Z."/>
            <person name="Hegedus B."/>
            <person name="Baldrian P."/>
            <person name="Stursova M."/>
            <person name="Weitz H."/>
            <person name="Taylor A."/>
            <person name="Grigoriev I.V."/>
            <person name="Nagy L.G."/>
            <person name="Martin F."/>
            <person name="Kauserud H."/>
        </authorList>
    </citation>
    <scope>NUCLEOTIDE SEQUENCE</scope>
    <source>
        <strain evidence="1">9284</strain>
    </source>
</reference>
<comment type="caution">
    <text evidence="1">The sequence shown here is derived from an EMBL/GenBank/DDBJ whole genome shotgun (WGS) entry which is preliminary data.</text>
</comment>
<dbReference type="AlphaFoldDB" id="A0AAD7FY01"/>
<proteinExistence type="predicted"/>
<keyword evidence="2" id="KW-1185">Reference proteome</keyword>
<sequence>MNSIWSNLYPGPTISRPIPAAPESATVAIEDPRGIIDSIFANPAGTIPRPNSMISPRASSVDFGSVMAGLFKSMAAAKNSSLSAVGNNPRPAGLSS</sequence>
<dbReference type="Proteomes" id="UP001221142">
    <property type="component" value="Unassembled WGS sequence"/>
</dbReference>
<evidence type="ECO:0000313" key="2">
    <source>
        <dbReference type="Proteomes" id="UP001221142"/>
    </source>
</evidence>
<accession>A0AAD7FY01</accession>
<evidence type="ECO:0000313" key="1">
    <source>
        <dbReference type="EMBL" id="KAJ7644989.1"/>
    </source>
</evidence>
<gene>
    <name evidence="1" type="ORF">FB45DRAFT_1021722</name>
</gene>
<protein>
    <submittedName>
        <fullName evidence="1">Uncharacterized protein</fullName>
    </submittedName>
</protein>